<dbReference type="Pfam" id="PF03147">
    <property type="entry name" value="FDX-ACB"/>
    <property type="match status" value="1"/>
</dbReference>
<proteinExistence type="inferred from homology"/>
<dbReference type="PANTHER" id="PTHR10947:SF0">
    <property type="entry name" value="PHENYLALANINE--TRNA LIGASE BETA SUBUNIT"/>
    <property type="match status" value="1"/>
</dbReference>
<dbReference type="InterPro" id="IPR045864">
    <property type="entry name" value="aa-tRNA-synth_II/BPL/LPL"/>
</dbReference>
<keyword evidence="8 15" id="KW-0547">Nucleotide-binding</keyword>
<feature type="binding site" evidence="15">
    <location>
        <position position="463"/>
    </location>
    <ligand>
        <name>Mg(2+)</name>
        <dbReference type="ChEBI" id="CHEBI:18420"/>
        <note>shared with alpha subunit</note>
    </ligand>
</feature>
<dbReference type="SUPFAM" id="SSF55681">
    <property type="entry name" value="Class II aaRS and biotin synthetases"/>
    <property type="match status" value="1"/>
</dbReference>
<evidence type="ECO:0000256" key="1">
    <source>
        <dbReference type="ARBA" id="ARBA00004496"/>
    </source>
</evidence>
<dbReference type="STRING" id="1121331.SAMN02745248_02104"/>
<comment type="subunit">
    <text evidence="3 15">Tetramer of two alpha and two beta subunits.</text>
</comment>
<dbReference type="CDD" id="cd00769">
    <property type="entry name" value="PheRS_beta_core"/>
    <property type="match status" value="1"/>
</dbReference>
<evidence type="ECO:0000259" key="18">
    <source>
        <dbReference type="PROSITE" id="PS51447"/>
    </source>
</evidence>
<keyword evidence="6 15" id="KW-0436">Ligase</keyword>
<dbReference type="GO" id="GO:0006432">
    <property type="term" value="P:phenylalanyl-tRNA aminoacylation"/>
    <property type="evidence" value="ECO:0007669"/>
    <property type="project" value="UniProtKB-UniRule"/>
</dbReference>
<keyword evidence="21" id="KW-1185">Reference proteome</keyword>
<dbReference type="GO" id="GO:0004826">
    <property type="term" value="F:phenylalanine-tRNA ligase activity"/>
    <property type="evidence" value="ECO:0007669"/>
    <property type="project" value="UniProtKB-UniRule"/>
</dbReference>
<dbReference type="InterPro" id="IPR005121">
    <property type="entry name" value="Fdx_antiC-bd"/>
</dbReference>
<dbReference type="PROSITE" id="PS50886">
    <property type="entry name" value="TRBD"/>
    <property type="match status" value="1"/>
</dbReference>
<dbReference type="NCBIfam" id="TIGR00472">
    <property type="entry name" value="pheT_bact"/>
    <property type="match status" value="1"/>
</dbReference>
<dbReference type="InterPro" id="IPR045060">
    <property type="entry name" value="Phe-tRNA-ligase_IIc_bsu"/>
</dbReference>
<keyword evidence="4 15" id="KW-0963">Cytoplasm</keyword>
<feature type="binding site" evidence="15">
    <location>
        <position position="467"/>
    </location>
    <ligand>
        <name>Mg(2+)</name>
        <dbReference type="ChEBI" id="CHEBI:18420"/>
        <note>shared with alpha subunit</note>
    </ligand>
</feature>
<evidence type="ECO:0000313" key="21">
    <source>
        <dbReference type="Proteomes" id="UP000183952"/>
    </source>
</evidence>
<dbReference type="OrthoDB" id="9805455at2"/>
<feature type="binding site" evidence="15">
    <location>
        <position position="457"/>
    </location>
    <ligand>
        <name>Mg(2+)</name>
        <dbReference type="ChEBI" id="CHEBI:18420"/>
        <note>shared with alpha subunit</note>
    </ligand>
</feature>
<dbReference type="Gene3D" id="3.30.56.10">
    <property type="match status" value="2"/>
</dbReference>
<keyword evidence="12 15" id="KW-0648">Protein biosynthesis</keyword>
<evidence type="ECO:0000256" key="3">
    <source>
        <dbReference type="ARBA" id="ARBA00011209"/>
    </source>
</evidence>
<dbReference type="SMART" id="SM00896">
    <property type="entry name" value="FDX-ACB"/>
    <property type="match status" value="1"/>
</dbReference>
<dbReference type="InterPro" id="IPR012340">
    <property type="entry name" value="NA-bd_OB-fold"/>
</dbReference>
<comment type="similarity">
    <text evidence="2 15">Belongs to the phenylalanyl-tRNA synthetase beta subunit family. Type 1 subfamily.</text>
</comment>
<accession>A0A1M6QS61</accession>
<dbReference type="InterPro" id="IPR005146">
    <property type="entry name" value="B3/B4_tRNA-bd"/>
</dbReference>
<evidence type="ECO:0000256" key="2">
    <source>
        <dbReference type="ARBA" id="ARBA00008653"/>
    </source>
</evidence>
<dbReference type="InterPro" id="IPR036690">
    <property type="entry name" value="Fdx_antiC-bd_sf"/>
</dbReference>
<dbReference type="EC" id="6.1.1.20" evidence="15"/>
<comment type="subcellular location">
    <subcellularLocation>
        <location evidence="1 15">Cytoplasm</location>
    </subcellularLocation>
</comment>
<evidence type="ECO:0000256" key="5">
    <source>
        <dbReference type="ARBA" id="ARBA00022555"/>
    </source>
</evidence>
<dbReference type="FunFam" id="2.40.50.140:FF:000045">
    <property type="entry name" value="Phenylalanine--tRNA ligase beta subunit"/>
    <property type="match status" value="1"/>
</dbReference>
<evidence type="ECO:0000256" key="6">
    <source>
        <dbReference type="ARBA" id="ARBA00022598"/>
    </source>
</evidence>
<gene>
    <name evidence="15" type="primary">pheT</name>
    <name evidence="20" type="ORF">SAMN02745248_02104</name>
</gene>
<dbReference type="Gene3D" id="2.40.50.140">
    <property type="entry name" value="Nucleic acid-binding proteins"/>
    <property type="match status" value="1"/>
</dbReference>
<evidence type="ECO:0000259" key="17">
    <source>
        <dbReference type="PROSITE" id="PS50886"/>
    </source>
</evidence>
<feature type="binding site" evidence="15">
    <location>
        <position position="466"/>
    </location>
    <ligand>
        <name>Mg(2+)</name>
        <dbReference type="ChEBI" id="CHEBI:18420"/>
        <note>shared with alpha subunit</note>
    </ligand>
</feature>
<dbReference type="InterPro" id="IPR005147">
    <property type="entry name" value="tRNA_synthase_B5-dom"/>
</dbReference>
<dbReference type="FunFam" id="3.50.40.10:FF:000001">
    <property type="entry name" value="Phenylalanine--tRNA ligase beta subunit"/>
    <property type="match status" value="1"/>
</dbReference>
<dbReference type="InterPro" id="IPR009061">
    <property type="entry name" value="DNA-bd_dom_put_sf"/>
</dbReference>
<dbReference type="SMART" id="SM00874">
    <property type="entry name" value="B5"/>
    <property type="match status" value="1"/>
</dbReference>
<dbReference type="Proteomes" id="UP000183952">
    <property type="component" value="Unassembled WGS sequence"/>
</dbReference>
<dbReference type="Pfam" id="PF17759">
    <property type="entry name" value="tRNA_synthFbeta"/>
    <property type="match status" value="1"/>
</dbReference>
<evidence type="ECO:0000256" key="10">
    <source>
        <dbReference type="ARBA" id="ARBA00022842"/>
    </source>
</evidence>
<dbReference type="FunFam" id="3.30.56.10:FF:000002">
    <property type="entry name" value="Phenylalanine--tRNA ligase beta subunit"/>
    <property type="match status" value="1"/>
</dbReference>
<dbReference type="Pfam" id="PF03484">
    <property type="entry name" value="B5"/>
    <property type="match status" value="1"/>
</dbReference>
<evidence type="ECO:0000256" key="9">
    <source>
        <dbReference type="ARBA" id="ARBA00022840"/>
    </source>
</evidence>
<keyword evidence="13 15" id="KW-0030">Aminoacyl-tRNA synthetase</keyword>
<dbReference type="SMART" id="SM00873">
    <property type="entry name" value="B3_4"/>
    <property type="match status" value="1"/>
</dbReference>
<dbReference type="GO" id="GO:0000049">
    <property type="term" value="F:tRNA binding"/>
    <property type="evidence" value="ECO:0007669"/>
    <property type="project" value="UniProtKB-UniRule"/>
</dbReference>
<keyword evidence="11 16" id="KW-0694">RNA-binding</keyword>
<dbReference type="AlphaFoldDB" id="A0A1M6QS61"/>
<evidence type="ECO:0000256" key="12">
    <source>
        <dbReference type="ARBA" id="ARBA00022917"/>
    </source>
</evidence>
<feature type="domain" description="B5" evidence="19">
    <location>
        <begin position="404"/>
        <end position="479"/>
    </location>
</feature>
<protein>
    <recommendedName>
        <fullName evidence="15">Phenylalanine--tRNA ligase beta subunit</fullName>
        <ecNumber evidence="15">6.1.1.20</ecNumber>
    </recommendedName>
    <alternativeName>
        <fullName evidence="15">Phenylalanyl-tRNA synthetase beta subunit</fullName>
        <shortName evidence="15">PheRS</shortName>
    </alternativeName>
</protein>
<dbReference type="PROSITE" id="PS51447">
    <property type="entry name" value="FDX_ACB"/>
    <property type="match status" value="1"/>
</dbReference>
<keyword evidence="9 15" id="KW-0067">ATP-binding</keyword>
<dbReference type="InterPro" id="IPR041616">
    <property type="entry name" value="PheRS_beta_core"/>
</dbReference>
<dbReference type="NCBIfam" id="NF045760">
    <property type="entry name" value="YtpR"/>
    <property type="match status" value="1"/>
</dbReference>
<reference evidence="20 21" key="1">
    <citation type="submission" date="2016-11" db="EMBL/GenBank/DDBJ databases">
        <authorList>
            <person name="Jaros S."/>
            <person name="Januszkiewicz K."/>
            <person name="Wedrychowicz H."/>
        </authorList>
    </citation>
    <scope>NUCLEOTIDE SEQUENCE [LARGE SCALE GENOMIC DNA]</scope>
    <source>
        <strain evidence="20 21">DSM 3090</strain>
    </source>
</reference>
<dbReference type="GO" id="GO:0140096">
    <property type="term" value="F:catalytic activity, acting on a protein"/>
    <property type="evidence" value="ECO:0007669"/>
    <property type="project" value="UniProtKB-ARBA"/>
</dbReference>
<dbReference type="GO" id="GO:0005524">
    <property type="term" value="F:ATP binding"/>
    <property type="evidence" value="ECO:0007669"/>
    <property type="project" value="UniProtKB-UniRule"/>
</dbReference>
<dbReference type="Pfam" id="PF01588">
    <property type="entry name" value="tRNA_bind"/>
    <property type="match status" value="1"/>
</dbReference>
<evidence type="ECO:0000313" key="20">
    <source>
        <dbReference type="EMBL" id="SHK23122.1"/>
    </source>
</evidence>
<keyword evidence="10 15" id="KW-0460">Magnesium</keyword>
<dbReference type="InterPro" id="IPR033714">
    <property type="entry name" value="tRNA_bind_bactPheRS"/>
</dbReference>
<keyword evidence="7 15" id="KW-0479">Metal-binding</keyword>
<name>A0A1M6QS61_9CLOT</name>
<dbReference type="InterPro" id="IPR002547">
    <property type="entry name" value="tRNA-bd_dom"/>
</dbReference>
<dbReference type="SUPFAM" id="SSF54991">
    <property type="entry name" value="Anticodon-binding domain of PheRS"/>
    <property type="match status" value="1"/>
</dbReference>
<dbReference type="FunFam" id="3.30.70.380:FF:000001">
    <property type="entry name" value="Phenylalanine--tRNA ligase beta subunit"/>
    <property type="match status" value="1"/>
</dbReference>
<keyword evidence="5 16" id="KW-0820">tRNA-binding</keyword>
<evidence type="ECO:0000256" key="7">
    <source>
        <dbReference type="ARBA" id="ARBA00022723"/>
    </source>
</evidence>
<dbReference type="InterPro" id="IPR020825">
    <property type="entry name" value="Phe-tRNA_synthase-like_B3/B4"/>
</dbReference>
<dbReference type="GO" id="GO:0016740">
    <property type="term" value="F:transferase activity"/>
    <property type="evidence" value="ECO:0007669"/>
    <property type="project" value="UniProtKB-ARBA"/>
</dbReference>
<dbReference type="PROSITE" id="PS51483">
    <property type="entry name" value="B5"/>
    <property type="match status" value="1"/>
</dbReference>
<dbReference type="PANTHER" id="PTHR10947">
    <property type="entry name" value="PHENYLALANYL-TRNA SYNTHETASE BETA CHAIN AND LEUCINE-RICH REPEAT-CONTAINING PROTEIN 47"/>
    <property type="match status" value="1"/>
</dbReference>
<dbReference type="Gene3D" id="3.30.70.380">
    <property type="entry name" value="Ferrodoxin-fold anticodon-binding domain"/>
    <property type="match status" value="1"/>
</dbReference>
<organism evidence="20 21">
    <name type="scientific">Hathewaya proteolytica DSM 3090</name>
    <dbReference type="NCBI Taxonomy" id="1121331"/>
    <lineage>
        <taxon>Bacteria</taxon>
        <taxon>Bacillati</taxon>
        <taxon>Bacillota</taxon>
        <taxon>Clostridia</taxon>
        <taxon>Eubacteriales</taxon>
        <taxon>Clostridiaceae</taxon>
        <taxon>Hathewaya</taxon>
    </lineage>
</organism>
<evidence type="ECO:0000256" key="13">
    <source>
        <dbReference type="ARBA" id="ARBA00023146"/>
    </source>
</evidence>
<dbReference type="CDD" id="cd02796">
    <property type="entry name" value="tRNA_bind_bactPheRS"/>
    <property type="match status" value="1"/>
</dbReference>
<evidence type="ECO:0000256" key="8">
    <source>
        <dbReference type="ARBA" id="ARBA00022741"/>
    </source>
</evidence>
<dbReference type="RefSeq" id="WP_072904042.1">
    <property type="nucleotide sequence ID" value="NZ_FRAD01000018.1"/>
</dbReference>
<evidence type="ECO:0000256" key="16">
    <source>
        <dbReference type="PROSITE-ProRule" id="PRU00209"/>
    </source>
</evidence>
<dbReference type="EMBL" id="FRAD01000018">
    <property type="protein sequence ID" value="SHK23122.1"/>
    <property type="molecule type" value="Genomic_DNA"/>
</dbReference>
<dbReference type="SUPFAM" id="SSF50249">
    <property type="entry name" value="Nucleic acid-binding proteins"/>
    <property type="match status" value="1"/>
</dbReference>
<evidence type="ECO:0000259" key="19">
    <source>
        <dbReference type="PROSITE" id="PS51483"/>
    </source>
</evidence>
<dbReference type="HAMAP" id="MF_00283">
    <property type="entry name" value="Phe_tRNA_synth_beta1"/>
    <property type="match status" value="1"/>
</dbReference>
<dbReference type="Pfam" id="PF03483">
    <property type="entry name" value="B3_4"/>
    <property type="match status" value="1"/>
</dbReference>
<feature type="domain" description="FDX-ACB" evidence="18">
    <location>
        <begin position="699"/>
        <end position="792"/>
    </location>
</feature>
<dbReference type="Gene3D" id="3.50.40.10">
    <property type="entry name" value="Phenylalanyl-trna Synthetase, Chain B, domain 3"/>
    <property type="match status" value="1"/>
</dbReference>
<evidence type="ECO:0000256" key="4">
    <source>
        <dbReference type="ARBA" id="ARBA00022490"/>
    </source>
</evidence>
<feature type="domain" description="TRNA-binding" evidence="17">
    <location>
        <begin position="39"/>
        <end position="150"/>
    </location>
</feature>
<dbReference type="InterPro" id="IPR004532">
    <property type="entry name" value="Phe-tRNA-ligase_IIc_bsu_bact"/>
</dbReference>
<comment type="cofactor">
    <cofactor evidence="15">
        <name>Mg(2+)</name>
        <dbReference type="ChEBI" id="CHEBI:18420"/>
    </cofactor>
    <text evidence="15">Binds 2 magnesium ions per tetramer.</text>
</comment>
<dbReference type="GO" id="GO:0009328">
    <property type="term" value="C:phenylalanine-tRNA ligase complex"/>
    <property type="evidence" value="ECO:0007669"/>
    <property type="project" value="TreeGrafter"/>
</dbReference>
<evidence type="ECO:0000256" key="14">
    <source>
        <dbReference type="ARBA" id="ARBA00049255"/>
    </source>
</evidence>
<evidence type="ECO:0000256" key="11">
    <source>
        <dbReference type="ARBA" id="ARBA00022884"/>
    </source>
</evidence>
<dbReference type="SUPFAM" id="SSF46955">
    <property type="entry name" value="Putative DNA-binding domain"/>
    <property type="match status" value="1"/>
</dbReference>
<dbReference type="SUPFAM" id="SSF56037">
    <property type="entry name" value="PheT/TilS domain"/>
    <property type="match status" value="1"/>
</dbReference>
<comment type="catalytic activity">
    <reaction evidence="14 15">
        <text>tRNA(Phe) + L-phenylalanine + ATP = L-phenylalanyl-tRNA(Phe) + AMP + diphosphate + H(+)</text>
        <dbReference type="Rhea" id="RHEA:19413"/>
        <dbReference type="Rhea" id="RHEA-COMP:9668"/>
        <dbReference type="Rhea" id="RHEA-COMP:9699"/>
        <dbReference type="ChEBI" id="CHEBI:15378"/>
        <dbReference type="ChEBI" id="CHEBI:30616"/>
        <dbReference type="ChEBI" id="CHEBI:33019"/>
        <dbReference type="ChEBI" id="CHEBI:58095"/>
        <dbReference type="ChEBI" id="CHEBI:78442"/>
        <dbReference type="ChEBI" id="CHEBI:78531"/>
        <dbReference type="ChEBI" id="CHEBI:456215"/>
        <dbReference type="EC" id="6.1.1.20"/>
    </reaction>
</comment>
<evidence type="ECO:0000256" key="15">
    <source>
        <dbReference type="HAMAP-Rule" id="MF_00283"/>
    </source>
</evidence>
<dbReference type="Gene3D" id="3.30.930.10">
    <property type="entry name" value="Bira Bifunctional Protein, Domain 2"/>
    <property type="match status" value="1"/>
</dbReference>
<sequence length="792" mass="88851">MKVPYSWLKDYINIDISPKELGDKLTLSGSKVEEVIISGSEIENVVTGRIECIEKHPDADKLAICSVNIGEEENIQIVTAATNMKENDVVPVALHGSTLHGGVKIKKGKLRGVMSNGMFCSEEELGIADGKEIKGLMILPRDTAVGKDIKQILNMESAVIDLEITSNRPDCMSIIGIARETAATIGESYKMPSLQYSEDESSNISEILKVEVKDTDCKRYMAKAIKNVKIAPSPKWMQDRLIEYGVRPINNIVDITNFVMIELGQPMHAFDRRHITSGKIVVEKAENNEKFVTLDEIERKLDNTMLCIKDNDKTIAIAGVMGGLNSEVREDTTEIILECASFNNVAIRKTSSKLNLRTEASTKFEKELDVNNTEVALQRACHLIEELNAGTVVGGVIDVYNDKIEPHFVQVDYKWINKFIGIDLSAEDMKKILDSLELTTEIERNILKVNVTTFRCDINIKEDVAEEVARIYGYNKIPSTLPHCESVKSGKTEKEMLDEKVINVLNGEGLNQAISYSFISPKVFDKLCIDTNSSLRNVVKIKNPLGEDFSVMRTTSIGSMMESLCRNYSRNNAYAKLFEIGKVYIKNQDENKIPEERNIVTIGMYGKMDYLNLKGIIEELIRGLNVNNVTLKRESENPSFHPGKTAAMYIKNKYVGVFGEIHPDVCENYGMDERCYIAELDLDILFENSVLDKKYTPLPKYPAVTRDIAILVDDEILVQEIEDTIVKAGGNLLESMELFDVYKGEQIPKGKKSVAFALIYRVADKTLTDEEVNKVHSKILRAVEHKIGAELR</sequence>
<dbReference type="GO" id="GO:0000287">
    <property type="term" value="F:magnesium ion binding"/>
    <property type="evidence" value="ECO:0007669"/>
    <property type="project" value="UniProtKB-UniRule"/>
</dbReference>